<name>A0A0F9DHP9_9ZZZZ</name>
<accession>A0A0F9DHP9</accession>
<dbReference type="EMBL" id="LAZR01039336">
    <property type="protein sequence ID" value="KKL17241.1"/>
    <property type="molecule type" value="Genomic_DNA"/>
</dbReference>
<protein>
    <submittedName>
        <fullName evidence="1">Uncharacterized protein</fullName>
    </submittedName>
</protein>
<sequence>MSKGGDAFGMGKTLFCDTVGGTRIEVGKGSRYAVRWVTADGE</sequence>
<evidence type="ECO:0000313" key="1">
    <source>
        <dbReference type="EMBL" id="KKL17241.1"/>
    </source>
</evidence>
<dbReference type="AlphaFoldDB" id="A0A0F9DHP9"/>
<organism evidence="1">
    <name type="scientific">marine sediment metagenome</name>
    <dbReference type="NCBI Taxonomy" id="412755"/>
    <lineage>
        <taxon>unclassified sequences</taxon>
        <taxon>metagenomes</taxon>
        <taxon>ecological metagenomes</taxon>
    </lineage>
</organism>
<gene>
    <name evidence="1" type="ORF">LCGC14_2487530</name>
</gene>
<proteinExistence type="predicted"/>
<reference evidence="1" key="1">
    <citation type="journal article" date="2015" name="Nature">
        <title>Complex archaea that bridge the gap between prokaryotes and eukaryotes.</title>
        <authorList>
            <person name="Spang A."/>
            <person name="Saw J.H."/>
            <person name="Jorgensen S.L."/>
            <person name="Zaremba-Niedzwiedzka K."/>
            <person name="Martijn J."/>
            <person name="Lind A.E."/>
            <person name="van Eijk R."/>
            <person name="Schleper C."/>
            <person name="Guy L."/>
            <person name="Ettema T.J."/>
        </authorList>
    </citation>
    <scope>NUCLEOTIDE SEQUENCE</scope>
</reference>
<comment type="caution">
    <text evidence="1">The sequence shown here is derived from an EMBL/GenBank/DDBJ whole genome shotgun (WGS) entry which is preliminary data.</text>
</comment>